<dbReference type="SUPFAM" id="SSF81324">
    <property type="entry name" value="Voltage-gated potassium channels"/>
    <property type="match status" value="1"/>
</dbReference>
<dbReference type="GO" id="GO:0005249">
    <property type="term" value="F:voltage-gated potassium channel activity"/>
    <property type="evidence" value="ECO:0007669"/>
    <property type="project" value="InterPro"/>
</dbReference>
<evidence type="ECO:0000256" key="7">
    <source>
        <dbReference type="ARBA" id="ARBA00023303"/>
    </source>
</evidence>
<keyword evidence="3 8" id="KW-0812">Transmembrane</keyword>
<dbReference type="AlphaFoldDB" id="A0A2A5S4Q2"/>
<dbReference type="PANTHER" id="PTHR11537">
    <property type="entry name" value="VOLTAGE-GATED POTASSIUM CHANNEL"/>
    <property type="match status" value="1"/>
</dbReference>
<comment type="subcellular location">
    <subcellularLocation>
        <location evidence="1">Membrane</location>
        <topology evidence="1">Multi-pass membrane protein</topology>
    </subcellularLocation>
</comment>
<proteinExistence type="predicted"/>
<name>A0A2A5S4Q2_9LACT</name>
<evidence type="ECO:0000313" key="11">
    <source>
        <dbReference type="Proteomes" id="UP000218282"/>
    </source>
</evidence>
<keyword evidence="6 8" id="KW-0472">Membrane</keyword>
<comment type="caution">
    <text evidence="10">The sequence shown here is derived from an EMBL/GenBank/DDBJ whole genome shotgun (WGS) entry which is preliminary data.</text>
</comment>
<keyword evidence="5" id="KW-0406">Ion transport</keyword>
<organism evidence="10 11">
    <name type="scientific">Pseudolactococcus piscium</name>
    <dbReference type="NCBI Taxonomy" id="1364"/>
    <lineage>
        <taxon>Bacteria</taxon>
        <taxon>Bacillati</taxon>
        <taxon>Bacillota</taxon>
        <taxon>Bacilli</taxon>
        <taxon>Lactobacillales</taxon>
        <taxon>Streptococcaceae</taxon>
        <taxon>Pseudolactococcus</taxon>
    </lineage>
</organism>
<evidence type="ECO:0000313" key="10">
    <source>
        <dbReference type="EMBL" id="PCS08430.1"/>
    </source>
</evidence>
<dbReference type="PRINTS" id="PR00169">
    <property type="entry name" value="KCHANNEL"/>
</dbReference>
<gene>
    <name evidence="10" type="ORF">RU86_GL001455</name>
</gene>
<dbReference type="RefSeq" id="WP_096813802.1">
    <property type="nucleotide sequence ID" value="NZ_JXJW01000003.1"/>
</dbReference>
<dbReference type="Gene3D" id="1.10.287.70">
    <property type="match status" value="1"/>
</dbReference>
<keyword evidence="7" id="KW-0407">Ion channel</keyword>
<dbReference type="GO" id="GO:0001508">
    <property type="term" value="P:action potential"/>
    <property type="evidence" value="ECO:0007669"/>
    <property type="project" value="TreeGrafter"/>
</dbReference>
<keyword evidence="11" id="KW-1185">Reference proteome</keyword>
<dbReference type="PANTHER" id="PTHR11537:SF254">
    <property type="entry name" value="POTASSIUM VOLTAGE-GATED CHANNEL PROTEIN SHAB"/>
    <property type="match status" value="1"/>
</dbReference>
<dbReference type="InterPro" id="IPR013099">
    <property type="entry name" value="K_chnl_dom"/>
</dbReference>
<evidence type="ECO:0000259" key="9">
    <source>
        <dbReference type="Pfam" id="PF07885"/>
    </source>
</evidence>
<feature type="transmembrane region" description="Helical" evidence="8">
    <location>
        <begin position="68"/>
        <end position="87"/>
    </location>
</feature>
<evidence type="ECO:0000256" key="2">
    <source>
        <dbReference type="ARBA" id="ARBA00022448"/>
    </source>
</evidence>
<feature type="transmembrane region" description="Helical" evidence="8">
    <location>
        <begin position="12"/>
        <end position="29"/>
    </location>
</feature>
<evidence type="ECO:0000256" key="6">
    <source>
        <dbReference type="ARBA" id="ARBA00023136"/>
    </source>
</evidence>
<dbReference type="InterPro" id="IPR028325">
    <property type="entry name" value="VG_K_chnl"/>
</dbReference>
<feature type="domain" description="Potassium channel" evidence="9">
    <location>
        <begin position="128"/>
        <end position="200"/>
    </location>
</feature>
<feature type="transmembrane region" description="Helical" evidence="8">
    <location>
        <begin position="35"/>
        <end position="56"/>
    </location>
</feature>
<feature type="transmembrane region" description="Helical" evidence="8">
    <location>
        <begin position="125"/>
        <end position="140"/>
    </location>
</feature>
<keyword evidence="4 8" id="KW-1133">Transmembrane helix</keyword>
<reference evidence="10 11" key="1">
    <citation type="submission" date="2014-12" db="EMBL/GenBank/DDBJ databases">
        <title>Draft genome sequences of 10 type strains of Lactococcus.</title>
        <authorList>
            <person name="Sun Z."/>
            <person name="Zhong Z."/>
            <person name="Liu W."/>
            <person name="Zhang W."/>
            <person name="Zhang H."/>
        </authorList>
    </citation>
    <scope>NUCLEOTIDE SEQUENCE [LARGE SCALE GENOMIC DNA]</scope>
    <source>
        <strain evidence="10 11">DSM 6634</strain>
    </source>
</reference>
<keyword evidence="2" id="KW-0813">Transport</keyword>
<dbReference type="Pfam" id="PF07885">
    <property type="entry name" value="Ion_trans_2"/>
    <property type="match status" value="1"/>
</dbReference>
<protein>
    <submittedName>
        <fullName evidence="10">TrkA-N domain protein</fullName>
    </submittedName>
</protein>
<evidence type="ECO:0000256" key="8">
    <source>
        <dbReference type="SAM" id="Phobius"/>
    </source>
</evidence>
<accession>A0A2A5S4Q2</accession>
<dbReference type="GO" id="GO:0008076">
    <property type="term" value="C:voltage-gated potassium channel complex"/>
    <property type="evidence" value="ECO:0007669"/>
    <property type="project" value="InterPro"/>
</dbReference>
<feature type="transmembrane region" description="Helical" evidence="8">
    <location>
        <begin position="147"/>
        <end position="164"/>
    </location>
</feature>
<sequence length="206" mass="23929">MNTLKKIYNSDLYTFVIVILALFSLFAPLTDRQDLYIDVIFIVDLLLSTLIFIKYFDNKSYKAYFKHHIFDIISCMPIQFLGIFKTFRLVRLVRISRLFKLSRTTNLSRKITISNLFKFDTFKELFIYLTIYLIASAYIFREIEHVSILNSVYWVVTTITTVGYGDITPTHDVTKILAMFLMVIGVAVMGYVNGAIISAVMSPYKK</sequence>
<evidence type="ECO:0000256" key="4">
    <source>
        <dbReference type="ARBA" id="ARBA00022989"/>
    </source>
</evidence>
<dbReference type="EMBL" id="JXJW01000003">
    <property type="protein sequence ID" value="PCS08430.1"/>
    <property type="molecule type" value="Genomic_DNA"/>
</dbReference>
<evidence type="ECO:0000256" key="3">
    <source>
        <dbReference type="ARBA" id="ARBA00022692"/>
    </source>
</evidence>
<dbReference type="Proteomes" id="UP000218282">
    <property type="component" value="Unassembled WGS sequence"/>
</dbReference>
<feature type="transmembrane region" description="Helical" evidence="8">
    <location>
        <begin position="176"/>
        <end position="201"/>
    </location>
</feature>
<evidence type="ECO:0000256" key="1">
    <source>
        <dbReference type="ARBA" id="ARBA00004141"/>
    </source>
</evidence>
<evidence type="ECO:0000256" key="5">
    <source>
        <dbReference type="ARBA" id="ARBA00023065"/>
    </source>
</evidence>